<dbReference type="AlphaFoldDB" id="A0A2S9XCJ5"/>
<dbReference type="InterPro" id="IPR037465">
    <property type="entry name" value="YlxR"/>
</dbReference>
<dbReference type="InterPro" id="IPR035931">
    <property type="entry name" value="YlxR-like_sf"/>
</dbReference>
<evidence type="ECO:0000313" key="3">
    <source>
        <dbReference type="EMBL" id="PRP90579.1"/>
    </source>
</evidence>
<feature type="domain" description="YlxR" evidence="2">
    <location>
        <begin position="20"/>
        <end position="85"/>
    </location>
</feature>
<protein>
    <recommendedName>
        <fullName evidence="2">YlxR domain-containing protein</fullName>
    </recommendedName>
</protein>
<evidence type="ECO:0000259" key="2">
    <source>
        <dbReference type="Pfam" id="PF04296"/>
    </source>
</evidence>
<dbReference type="PANTHER" id="PTHR34215">
    <property type="entry name" value="BLL0784 PROTEIN"/>
    <property type="match status" value="1"/>
</dbReference>
<reference evidence="3 4" key="1">
    <citation type="submission" date="2018-03" db="EMBL/GenBank/DDBJ databases">
        <title>Draft Genome Sequences of the Obligatory Marine Myxobacteria Enhygromyxa salina SWB005.</title>
        <authorList>
            <person name="Poehlein A."/>
            <person name="Moghaddam J.A."/>
            <person name="Harms H."/>
            <person name="Alanjari M."/>
            <person name="Koenig G.M."/>
            <person name="Daniel R."/>
            <person name="Schaeberle T.F."/>
        </authorList>
    </citation>
    <scope>NUCLEOTIDE SEQUENCE [LARGE SCALE GENOMIC DNA]</scope>
    <source>
        <strain evidence="3 4">SWB005</strain>
    </source>
</reference>
<dbReference type="Gene3D" id="3.30.1230.10">
    <property type="entry name" value="YlxR-like"/>
    <property type="match status" value="1"/>
</dbReference>
<evidence type="ECO:0000256" key="1">
    <source>
        <dbReference type="SAM" id="MobiDB-lite"/>
    </source>
</evidence>
<dbReference type="PANTHER" id="PTHR34215:SF1">
    <property type="entry name" value="YLXR DOMAIN-CONTAINING PROTEIN"/>
    <property type="match status" value="1"/>
</dbReference>
<dbReference type="OrthoDB" id="9813251at2"/>
<dbReference type="Pfam" id="PF04296">
    <property type="entry name" value="YlxR"/>
    <property type="match status" value="1"/>
</dbReference>
<feature type="region of interest" description="Disordered" evidence="1">
    <location>
        <begin position="135"/>
        <end position="159"/>
    </location>
</feature>
<dbReference type="Proteomes" id="UP000237968">
    <property type="component" value="Unassembled WGS sequence"/>
</dbReference>
<accession>A0A2S9XCJ5</accession>
<sequence length="159" mass="17138">MTMVDPELGAEARRRAAPMRTCVGCRATRPQGELLRYGLAAGSVAPAIGARPQLAGRSAYLCPRRACRDRAIKRRAFNRAFSTSLALVSGGPTAADALWTATADLLRREIQLLDRSAENPHANLRRRGLERLLFELSSPPAPSDHRSSANGQGGRPTHG</sequence>
<dbReference type="InterPro" id="IPR007393">
    <property type="entry name" value="YlxR_dom"/>
</dbReference>
<comment type="caution">
    <text evidence="3">The sequence shown here is derived from an EMBL/GenBank/DDBJ whole genome shotgun (WGS) entry which is preliminary data.</text>
</comment>
<gene>
    <name evidence="3" type="ORF">ENSA5_63820</name>
</gene>
<proteinExistence type="predicted"/>
<dbReference type="EMBL" id="PVNK01000278">
    <property type="protein sequence ID" value="PRP90579.1"/>
    <property type="molecule type" value="Genomic_DNA"/>
</dbReference>
<keyword evidence="4" id="KW-1185">Reference proteome</keyword>
<name>A0A2S9XCJ5_9BACT</name>
<dbReference type="SUPFAM" id="SSF64376">
    <property type="entry name" value="YlxR-like"/>
    <property type="match status" value="1"/>
</dbReference>
<evidence type="ECO:0000313" key="4">
    <source>
        <dbReference type="Proteomes" id="UP000237968"/>
    </source>
</evidence>
<organism evidence="3 4">
    <name type="scientific">Enhygromyxa salina</name>
    <dbReference type="NCBI Taxonomy" id="215803"/>
    <lineage>
        <taxon>Bacteria</taxon>
        <taxon>Pseudomonadati</taxon>
        <taxon>Myxococcota</taxon>
        <taxon>Polyangia</taxon>
        <taxon>Nannocystales</taxon>
        <taxon>Nannocystaceae</taxon>
        <taxon>Enhygromyxa</taxon>
    </lineage>
</organism>